<dbReference type="RefSeq" id="XP_007532331.1">
    <property type="nucleotide sequence ID" value="XM_007532269.2"/>
</dbReference>
<evidence type="ECO:0000256" key="1">
    <source>
        <dbReference type="ARBA" id="ARBA00008287"/>
    </source>
</evidence>
<evidence type="ECO:0000256" key="4">
    <source>
        <dbReference type="ARBA" id="ARBA00022833"/>
    </source>
</evidence>
<dbReference type="InterPro" id="IPR036443">
    <property type="entry name" value="Znf_RanBP2_sf"/>
</dbReference>
<dbReference type="CTD" id="56157"/>
<dbReference type="eggNOG" id="KOG4198">
    <property type="taxonomic scope" value="Eukaryota"/>
</dbReference>
<dbReference type="GO" id="GO:0003729">
    <property type="term" value="F:mRNA binding"/>
    <property type="evidence" value="ECO:0007669"/>
    <property type="project" value="TreeGrafter"/>
</dbReference>
<comment type="similarity">
    <text evidence="1">Belongs to the TEX13 family.</text>
</comment>
<dbReference type="Gene3D" id="4.10.1060.10">
    <property type="entry name" value="Zinc finger, RanBP2-type"/>
    <property type="match status" value="1"/>
</dbReference>
<sequence>MALEPEHPCGGFRHSAVVAYINKKMAVHSKGSEFYHKNISLSWEEAEDKLGSILLDSAVPSEAKEACAWGCLALGVYFARRQNQLHERRVKWLHDLAKVHKSAAQVMATDVKVVTEQQEIERREATSKLKQAQATLAEMQKERDLLRWKLFQAELSSSQATDWPGLTSAGGNWMEGTSEREVETTGAAATTTIAGPSRRARGLEGQAEGVETRKEPSGGLRKLLRSMEEKNYSSFWHREANNSSMGTNMLYSSGPLKPESTVPPAPLPVQLPASFTYSYPCIFPPLSTEPSLFPPIGTPTTASLAQMSSQEGFFDVISDVGTQGIDPLDIQRERKDSNLYQQRRPTAIRRPGDWACPWCKTVNFSQKETCYHCGKGIWLQSPQ</sequence>
<keyword evidence="4" id="KW-0862">Zinc</keyword>
<dbReference type="InterPro" id="IPR054602">
    <property type="entry name" value="TEX13A/B_middle"/>
</dbReference>
<dbReference type="PANTHER" id="PTHR23111">
    <property type="entry name" value="ZINC FINGER PROTEIN"/>
    <property type="match status" value="1"/>
</dbReference>
<reference evidence="10" key="1">
    <citation type="submission" date="2025-08" db="UniProtKB">
        <authorList>
            <consortium name="RefSeq"/>
        </authorList>
    </citation>
    <scope>IDENTIFICATION</scope>
</reference>
<evidence type="ECO:0000256" key="6">
    <source>
        <dbReference type="SAM" id="Coils"/>
    </source>
</evidence>
<keyword evidence="9" id="KW-1185">Reference proteome</keyword>
<proteinExistence type="inferred from homology"/>
<accession>A0A1S3ABA2</accession>
<dbReference type="Pfam" id="PF15186">
    <property type="entry name" value="TEX13"/>
    <property type="match status" value="1"/>
</dbReference>
<dbReference type="InParanoid" id="A0A1S3ABA2"/>
<feature type="region of interest" description="Disordered" evidence="7">
    <location>
        <begin position="198"/>
        <end position="217"/>
    </location>
</feature>
<dbReference type="PANTHER" id="PTHR23111:SF64">
    <property type="entry name" value="TESTIS-EXPRESSED PROTEIN 13A"/>
    <property type="match status" value="1"/>
</dbReference>
<dbReference type="Pfam" id="PF22835">
    <property type="entry name" value="TEX13B-like_middle"/>
    <property type="match status" value="1"/>
</dbReference>
<dbReference type="PROSITE" id="PS50199">
    <property type="entry name" value="ZF_RANBP2_2"/>
    <property type="match status" value="1"/>
</dbReference>
<keyword evidence="3 5" id="KW-0863">Zinc-finger</keyword>
<dbReference type="InterPro" id="IPR049534">
    <property type="entry name" value="TEX13A/C/D_Znf"/>
</dbReference>
<protein>
    <submittedName>
        <fullName evidence="10">Testis-expressed protein 13A</fullName>
    </submittedName>
</protein>
<keyword evidence="6" id="KW-0175">Coiled coil</keyword>
<name>A0A1S3ABA2_ERIEU</name>
<evidence type="ECO:0000256" key="7">
    <source>
        <dbReference type="SAM" id="MobiDB-lite"/>
    </source>
</evidence>
<dbReference type="Proteomes" id="UP001652624">
    <property type="component" value="Chromosome X"/>
</dbReference>
<evidence type="ECO:0000256" key="5">
    <source>
        <dbReference type="PROSITE-ProRule" id="PRU00322"/>
    </source>
</evidence>
<dbReference type="OrthoDB" id="448399at2759"/>
<dbReference type="STRING" id="9365.ENSEEUP00000001347"/>
<dbReference type="SUPFAM" id="SSF90209">
    <property type="entry name" value="Ran binding protein zinc finger-like"/>
    <property type="match status" value="1"/>
</dbReference>
<organism evidence="9 10">
    <name type="scientific">Erinaceus europaeus</name>
    <name type="common">Western European hedgehog</name>
    <dbReference type="NCBI Taxonomy" id="9365"/>
    <lineage>
        <taxon>Eukaryota</taxon>
        <taxon>Metazoa</taxon>
        <taxon>Chordata</taxon>
        <taxon>Craniata</taxon>
        <taxon>Vertebrata</taxon>
        <taxon>Euteleostomi</taxon>
        <taxon>Mammalia</taxon>
        <taxon>Eutheria</taxon>
        <taxon>Laurasiatheria</taxon>
        <taxon>Eulipotyphla</taxon>
        <taxon>Erinaceidae</taxon>
        <taxon>Erinaceinae</taxon>
        <taxon>Erinaceus</taxon>
    </lineage>
</organism>
<evidence type="ECO:0000256" key="2">
    <source>
        <dbReference type="ARBA" id="ARBA00022723"/>
    </source>
</evidence>
<dbReference type="InterPro" id="IPR001876">
    <property type="entry name" value="Znf_RanBP2"/>
</dbReference>
<evidence type="ECO:0000259" key="8">
    <source>
        <dbReference type="PROSITE" id="PS50199"/>
    </source>
</evidence>
<keyword evidence="2" id="KW-0479">Metal-binding</keyword>
<gene>
    <name evidence="10" type="primary">TEX13A</name>
</gene>
<dbReference type="AlphaFoldDB" id="A0A1S3ABA2"/>
<evidence type="ECO:0000313" key="10">
    <source>
        <dbReference type="RefSeq" id="XP_007532331.1"/>
    </source>
</evidence>
<dbReference type="Pfam" id="PF20864">
    <property type="entry name" value="Zn_ribbon_TEX13"/>
    <property type="match status" value="1"/>
</dbReference>
<feature type="coiled-coil region" evidence="6">
    <location>
        <begin position="115"/>
        <end position="149"/>
    </location>
</feature>
<evidence type="ECO:0000256" key="3">
    <source>
        <dbReference type="ARBA" id="ARBA00022771"/>
    </source>
</evidence>
<feature type="domain" description="RanBP2-type" evidence="8">
    <location>
        <begin position="350"/>
        <end position="374"/>
    </location>
</feature>
<dbReference type="GO" id="GO:0008270">
    <property type="term" value="F:zinc ion binding"/>
    <property type="evidence" value="ECO:0007669"/>
    <property type="project" value="UniProtKB-KW"/>
</dbReference>
<dbReference type="InterPro" id="IPR028193">
    <property type="entry name" value="TEX13A-D_N"/>
</dbReference>
<dbReference type="PROSITE" id="PS01358">
    <property type="entry name" value="ZF_RANBP2_1"/>
    <property type="match status" value="1"/>
</dbReference>
<evidence type="ECO:0000313" key="9">
    <source>
        <dbReference type="Proteomes" id="UP001652624"/>
    </source>
</evidence>
<dbReference type="GeneID" id="103121737"/>